<keyword evidence="2" id="KW-1185">Reference proteome</keyword>
<proteinExistence type="predicted"/>
<dbReference type="AlphaFoldDB" id="A0A916J651"/>
<name>A0A916J651_9PROT</name>
<sequence length="73" mass="8551">MYKWLMLLVIAYVAYRWWSRVTVSRPSGPARGRVEQMVKCAQCGIHFPQNEAVLGEDHYFCCEQHRAAWKPGH</sequence>
<organism evidence="1 2">
    <name type="scientific">Georgfuchsia toluolica</name>
    <dbReference type="NCBI Taxonomy" id="424218"/>
    <lineage>
        <taxon>Bacteria</taxon>
        <taxon>Pseudomonadati</taxon>
        <taxon>Pseudomonadota</taxon>
        <taxon>Betaproteobacteria</taxon>
        <taxon>Nitrosomonadales</taxon>
        <taxon>Sterolibacteriaceae</taxon>
        <taxon>Georgfuchsia</taxon>
    </lineage>
</organism>
<dbReference type="NCBIfam" id="NF041023">
    <property type="entry name" value="PP0621_fam"/>
    <property type="match status" value="1"/>
</dbReference>
<dbReference type="Proteomes" id="UP000742786">
    <property type="component" value="Unassembled WGS sequence"/>
</dbReference>
<reference evidence="1" key="1">
    <citation type="submission" date="2021-04" db="EMBL/GenBank/DDBJ databases">
        <authorList>
            <person name="Hornung B."/>
        </authorList>
    </citation>
    <scope>NUCLEOTIDE SEQUENCE</scope>
    <source>
        <strain evidence="1">G5G6</strain>
    </source>
</reference>
<accession>A0A916J651</accession>
<evidence type="ECO:0000313" key="2">
    <source>
        <dbReference type="Proteomes" id="UP000742786"/>
    </source>
</evidence>
<dbReference type="InterPro" id="IPR049708">
    <property type="entry name" value="PP0621-like"/>
</dbReference>
<dbReference type="RefSeq" id="WP_220637011.1">
    <property type="nucleotide sequence ID" value="NZ_CAJQUM010000001.1"/>
</dbReference>
<evidence type="ECO:0000313" key="1">
    <source>
        <dbReference type="EMBL" id="CAG4885249.1"/>
    </source>
</evidence>
<dbReference type="EMBL" id="CAJQUM010000001">
    <property type="protein sequence ID" value="CAG4885249.1"/>
    <property type="molecule type" value="Genomic_DNA"/>
</dbReference>
<protein>
    <submittedName>
        <fullName evidence="1">Uncharacterized protein</fullName>
    </submittedName>
</protein>
<comment type="caution">
    <text evidence="1">The sequence shown here is derived from an EMBL/GenBank/DDBJ whole genome shotgun (WGS) entry which is preliminary data.</text>
</comment>
<gene>
    <name evidence="1" type="ORF">GTOL_13132</name>
</gene>